<reference evidence="10 11" key="1">
    <citation type="submission" date="2019-02" db="EMBL/GenBank/DDBJ databases">
        <title>Deep-cultivation of Planctomycetes and their phenomic and genomic characterization uncovers novel biology.</title>
        <authorList>
            <person name="Wiegand S."/>
            <person name="Jogler M."/>
            <person name="Boedeker C."/>
            <person name="Pinto D."/>
            <person name="Vollmers J."/>
            <person name="Rivas-Marin E."/>
            <person name="Kohn T."/>
            <person name="Peeters S.H."/>
            <person name="Heuer A."/>
            <person name="Rast P."/>
            <person name="Oberbeckmann S."/>
            <person name="Bunk B."/>
            <person name="Jeske O."/>
            <person name="Meyerdierks A."/>
            <person name="Storesund J.E."/>
            <person name="Kallscheuer N."/>
            <person name="Luecker S."/>
            <person name="Lage O.M."/>
            <person name="Pohl T."/>
            <person name="Merkel B.J."/>
            <person name="Hornburger P."/>
            <person name="Mueller R.-W."/>
            <person name="Bruemmer F."/>
            <person name="Labrenz M."/>
            <person name="Spormann A.M."/>
            <person name="Op Den Camp H."/>
            <person name="Overmann J."/>
            <person name="Amann R."/>
            <person name="Jetten M.S.M."/>
            <person name="Mascher T."/>
            <person name="Medema M.H."/>
            <person name="Devos D.P."/>
            <person name="Kaster A.-K."/>
            <person name="Ovreas L."/>
            <person name="Rohde M."/>
            <person name="Galperin M.Y."/>
            <person name="Jogler C."/>
        </authorList>
    </citation>
    <scope>NUCLEOTIDE SEQUENCE [LARGE SCALE GENOMIC DNA]</scope>
    <source>
        <strain evidence="10 11">Poly59</strain>
    </source>
</reference>
<comment type="caution">
    <text evidence="10">The sequence shown here is derived from an EMBL/GenBank/DDBJ whole genome shotgun (WGS) entry which is preliminary data.</text>
</comment>
<dbReference type="InterPro" id="IPR001680">
    <property type="entry name" value="WD40_rpt"/>
</dbReference>
<evidence type="ECO:0000313" key="10">
    <source>
        <dbReference type="EMBL" id="TWU58166.1"/>
    </source>
</evidence>
<dbReference type="Pfam" id="PF00069">
    <property type="entry name" value="Pkinase"/>
    <property type="match status" value="1"/>
</dbReference>
<dbReference type="InterPro" id="IPR011009">
    <property type="entry name" value="Kinase-like_dom_sf"/>
</dbReference>
<organism evidence="10 11">
    <name type="scientific">Rubripirellula reticaptiva</name>
    <dbReference type="NCBI Taxonomy" id="2528013"/>
    <lineage>
        <taxon>Bacteria</taxon>
        <taxon>Pseudomonadati</taxon>
        <taxon>Planctomycetota</taxon>
        <taxon>Planctomycetia</taxon>
        <taxon>Pirellulales</taxon>
        <taxon>Pirellulaceae</taxon>
        <taxon>Rubripirellula</taxon>
    </lineage>
</organism>
<keyword evidence="11" id="KW-1185">Reference proteome</keyword>
<dbReference type="SMART" id="SM00220">
    <property type="entry name" value="S_TKc"/>
    <property type="match status" value="1"/>
</dbReference>
<evidence type="ECO:0000313" key="11">
    <source>
        <dbReference type="Proteomes" id="UP000317977"/>
    </source>
</evidence>
<dbReference type="PANTHER" id="PTHR43289">
    <property type="entry name" value="MITOGEN-ACTIVATED PROTEIN KINASE KINASE KINASE 20-RELATED"/>
    <property type="match status" value="1"/>
</dbReference>
<keyword evidence="8" id="KW-1133">Transmembrane helix</keyword>
<dbReference type="CDD" id="cd14014">
    <property type="entry name" value="STKc_PknB_like"/>
    <property type="match status" value="1"/>
</dbReference>
<dbReference type="SUPFAM" id="SSF56112">
    <property type="entry name" value="Protein kinase-like (PK-like)"/>
    <property type="match status" value="1"/>
</dbReference>
<dbReference type="SUPFAM" id="SSF50978">
    <property type="entry name" value="WD40 repeat-like"/>
    <property type="match status" value="1"/>
</dbReference>
<dbReference type="Proteomes" id="UP000317977">
    <property type="component" value="Unassembled WGS sequence"/>
</dbReference>
<dbReference type="InterPro" id="IPR036322">
    <property type="entry name" value="WD40_repeat_dom_sf"/>
</dbReference>
<feature type="repeat" description="WD" evidence="5">
    <location>
        <begin position="707"/>
        <end position="748"/>
    </location>
</feature>
<dbReference type="PROSITE" id="PS50082">
    <property type="entry name" value="WD_REPEATS_2"/>
    <property type="match status" value="2"/>
</dbReference>
<keyword evidence="4 6" id="KW-0067">ATP-binding</keyword>
<evidence type="ECO:0000256" key="4">
    <source>
        <dbReference type="ARBA" id="ARBA00022840"/>
    </source>
</evidence>
<feature type="region of interest" description="Disordered" evidence="7">
    <location>
        <begin position="748"/>
        <end position="767"/>
    </location>
</feature>
<dbReference type="OrthoDB" id="219898at2"/>
<proteinExistence type="predicted"/>
<feature type="compositionally biased region" description="Polar residues" evidence="7">
    <location>
        <begin position="748"/>
        <end position="762"/>
    </location>
</feature>
<dbReference type="InterPro" id="IPR000719">
    <property type="entry name" value="Prot_kinase_dom"/>
</dbReference>
<evidence type="ECO:0000256" key="8">
    <source>
        <dbReference type="SAM" id="Phobius"/>
    </source>
</evidence>
<evidence type="ECO:0000256" key="5">
    <source>
        <dbReference type="PROSITE-ProRule" id="PRU00221"/>
    </source>
</evidence>
<dbReference type="AlphaFoldDB" id="A0A5C6FDL5"/>
<evidence type="ECO:0000256" key="1">
    <source>
        <dbReference type="ARBA" id="ARBA00022679"/>
    </source>
</evidence>
<feature type="binding site" evidence="6">
    <location>
        <position position="110"/>
    </location>
    <ligand>
        <name>ATP</name>
        <dbReference type="ChEBI" id="CHEBI:30616"/>
    </ligand>
</feature>
<gene>
    <name evidence="10" type="primary">pknB_5</name>
    <name evidence="10" type="ORF">Poly59_10750</name>
</gene>
<dbReference type="SUPFAM" id="SSF69322">
    <property type="entry name" value="Tricorn protease domain 2"/>
    <property type="match status" value="1"/>
</dbReference>
<keyword evidence="1 10" id="KW-0808">Transferase</keyword>
<feature type="domain" description="Protein kinase" evidence="9">
    <location>
        <begin position="81"/>
        <end position="350"/>
    </location>
</feature>
<feature type="transmembrane region" description="Helical" evidence="8">
    <location>
        <begin position="378"/>
        <end position="399"/>
    </location>
</feature>
<dbReference type="RefSeq" id="WP_146532944.1">
    <property type="nucleotide sequence ID" value="NZ_SJPX01000001.1"/>
</dbReference>
<keyword evidence="2 6" id="KW-0547">Nucleotide-binding</keyword>
<dbReference type="SMART" id="SM00320">
    <property type="entry name" value="WD40"/>
    <property type="match status" value="8"/>
</dbReference>
<dbReference type="EC" id="2.7.11.1" evidence="10"/>
<accession>A0A5C6FDL5</accession>
<dbReference type="PROSITE" id="PS00107">
    <property type="entry name" value="PROTEIN_KINASE_ATP"/>
    <property type="match status" value="1"/>
</dbReference>
<dbReference type="InterPro" id="IPR017441">
    <property type="entry name" value="Protein_kinase_ATP_BS"/>
</dbReference>
<dbReference type="Gene3D" id="1.10.510.10">
    <property type="entry name" value="Transferase(Phosphotransferase) domain 1"/>
    <property type="match status" value="1"/>
</dbReference>
<dbReference type="PROSITE" id="PS00108">
    <property type="entry name" value="PROTEIN_KINASE_ST"/>
    <property type="match status" value="1"/>
</dbReference>
<name>A0A5C6FDL5_9BACT</name>
<evidence type="ECO:0000259" key="9">
    <source>
        <dbReference type="PROSITE" id="PS50011"/>
    </source>
</evidence>
<dbReference type="PANTHER" id="PTHR43289:SF6">
    <property type="entry name" value="SERINE_THREONINE-PROTEIN KINASE NEKL-3"/>
    <property type="match status" value="1"/>
</dbReference>
<dbReference type="InterPro" id="IPR015943">
    <property type="entry name" value="WD40/YVTN_repeat-like_dom_sf"/>
</dbReference>
<protein>
    <submittedName>
        <fullName evidence="10">Serine/threonine-protein kinase PknB</fullName>
        <ecNumber evidence="10">2.7.11.1</ecNumber>
    </submittedName>
</protein>
<keyword evidence="8" id="KW-0472">Membrane</keyword>
<sequence>MNDSLLDSADSRDRLAEAAKRFGNQLQAQQGADWPSEAQHSRIASVLRLLHATLSPNSTQSMSQSGGLDETFSIPKQVGRFKVGQRVGEGGFGVVYKAFDEVLRRDVALKAVPRRAGIHSASEEYRLREARASARLNHPYLVPLYEVVEDEQCVYLVSEFCNGPTLYQYLQEHPGRVSPRWAAEVTLKLGQAVAHAHGRGLVHRDIKPGNVLLSPERADGDILPFTPRLTDFGLVLEIDSDSTGQTQSGFAGTVMYMSPEQIMGDERWDARSSDVYSLGLLLYQMIAGELPFRSSKPLELLTQICTEPIKPIAVDTKPISQDLLAICYKAIHKQPSQRYESAQALVDDLLRWQDGREVTARRQSSLERTWLSARRAPVLLGLFIALVTLAITSILVFAWSNRLLRKKQAELGLAVTEASLSRKDAIEIAYRSDMNQAYLAVARQDPATAMSFVNDIKRYSGDQYHDRFDFRLLGTLARDGWTELAGLETMVEEVVPMPNANLHAIAGGNQVRFYRSDQRQPVREIQLAEGEILHALAVAPDEDFLALGISGAPSALNWLGLNNDRIQFFSLGGRKVPKPIQQFATTLESLAFSSDGKRLAAGTRYEPIQIFTIGSDSEPITVASVRRNEDLAFAPNDKIAWIAESNAIRIQKPGDKSSARSLKIPGPSCFDRMSRSSDGKQIVATVRFDSRGYLYDLDRDDKEPTVLENSHGELSTISFSPNGNYVAGGTTGGGVVVWHLGDQSNIPSKNILSKSDESQNNELPVDGKRTSIPVAMHRSIHGDRVTAIGISSDGVVISGSNRGHVTAWATQGVADVRQVISLDSQSNHADVSPDGKIAIAGYLDGSVWRVELSSGRRQQLRMPTRYLASAVKISPDGRYIAVGWLDGSLAIAKIDPSLDSTPTWLMRQPEPLPDHVIQSVNHIDFNPSSNKVCVCRGASRFELIEITDSPSPNGTVSLQPVTSFHAPTSIDSISVLDDQTIITLGDTVRIWNGKATSIPTSQAGIGYVRCQCSDIDKRWIYAGCGDGRIRKISDGGVVLSTSSRWAPIVTQPQTTRRITAITLSPDGLSVLTGSNLGDVAIWDAASLRYLGEIWQGDSAGEIQRIRVSSNESAEGGDLLFVHQREFPVLGPTNNGKLQFMRLDSSTNNTGKYSSFNLPLTMATEGGQGK</sequence>
<evidence type="ECO:0000256" key="3">
    <source>
        <dbReference type="ARBA" id="ARBA00022777"/>
    </source>
</evidence>
<dbReference type="GO" id="GO:0005524">
    <property type="term" value="F:ATP binding"/>
    <property type="evidence" value="ECO:0007669"/>
    <property type="project" value="UniProtKB-UniRule"/>
</dbReference>
<keyword evidence="3 10" id="KW-0418">Kinase</keyword>
<keyword evidence="8" id="KW-0812">Transmembrane</keyword>
<evidence type="ECO:0000256" key="7">
    <source>
        <dbReference type="SAM" id="MobiDB-lite"/>
    </source>
</evidence>
<dbReference type="PROSITE" id="PS50011">
    <property type="entry name" value="PROTEIN_KINASE_DOM"/>
    <property type="match status" value="1"/>
</dbReference>
<feature type="repeat" description="WD" evidence="5">
    <location>
        <begin position="1058"/>
        <end position="1092"/>
    </location>
</feature>
<evidence type="ECO:0000256" key="2">
    <source>
        <dbReference type="ARBA" id="ARBA00022741"/>
    </source>
</evidence>
<evidence type="ECO:0000256" key="6">
    <source>
        <dbReference type="PROSITE-ProRule" id="PRU10141"/>
    </source>
</evidence>
<dbReference type="EMBL" id="SJPX01000001">
    <property type="protein sequence ID" value="TWU58166.1"/>
    <property type="molecule type" value="Genomic_DNA"/>
</dbReference>
<keyword evidence="5" id="KW-0853">WD repeat</keyword>
<dbReference type="Pfam" id="PF00400">
    <property type="entry name" value="WD40"/>
    <property type="match status" value="1"/>
</dbReference>
<dbReference type="GO" id="GO:0004674">
    <property type="term" value="F:protein serine/threonine kinase activity"/>
    <property type="evidence" value="ECO:0007669"/>
    <property type="project" value="UniProtKB-EC"/>
</dbReference>
<dbReference type="InterPro" id="IPR008271">
    <property type="entry name" value="Ser/Thr_kinase_AS"/>
</dbReference>
<dbReference type="Gene3D" id="2.130.10.10">
    <property type="entry name" value="YVTN repeat-like/Quinoprotein amine dehydrogenase"/>
    <property type="match status" value="4"/>
</dbReference>